<name>A0ABD5RZI9_9EURY</name>
<dbReference type="AlphaFoldDB" id="A0ABD5RZI9"/>
<dbReference type="EMBL" id="JBHSWU010000298">
    <property type="protein sequence ID" value="MFC6724845.1"/>
    <property type="molecule type" value="Genomic_DNA"/>
</dbReference>
<protein>
    <submittedName>
        <fullName evidence="1">Uncharacterized protein</fullName>
    </submittedName>
</protein>
<gene>
    <name evidence="1" type="ORF">ACFQE1_10775</name>
</gene>
<dbReference type="Proteomes" id="UP001596328">
    <property type="component" value="Unassembled WGS sequence"/>
</dbReference>
<reference evidence="1 2" key="1">
    <citation type="journal article" date="2019" name="Int. J. Syst. Evol. Microbiol.">
        <title>The Global Catalogue of Microorganisms (GCM) 10K type strain sequencing project: providing services to taxonomists for standard genome sequencing and annotation.</title>
        <authorList>
            <consortium name="The Broad Institute Genomics Platform"/>
            <consortium name="The Broad Institute Genome Sequencing Center for Infectious Disease"/>
            <person name="Wu L."/>
            <person name="Ma J."/>
        </authorList>
    </citation>
    <scope>NUCLEOTIDE SEQUENCE [LARGE SCALE GENOMIC DNA]</scope>
    <source>
        <strain evidence="1 2">NBRC 111368</strain>
    </source>
</reference>
<keyword evidence="2" id="KW-1185">Reference proteome</keyword>
<evidence type="ECO:0000313" key="1">
    <source>
        <dbReference type="EMBL" id="MFC6724845.1"/>
    </source>
</evidence>
<accession>A0ABD5RZI9</accession>
<evidence type="ECO:0000313" key="2">
    <source>
        <dbReference type="Proteomes" id="UP001596328"/>
    </source>
</evidence>
<organism evidence="1 2">
    <name type="scientific">Halobium palmae</name>
    <dbReference type="NCBI Taxonomy" id="1776492"/>
    <lineage>
        <taxon>Archaea</taxon>
        <taxon>Methanobacteriati</taxon>
        <taxon>Methanobacteriota</taxon>
        <taxon>Stenosarchaea group</taxon>
        <taxon>Halobacteria</taxon>
        <taxon>Halobacteriales</taxon>
        <taxon>Haloferacaceae</taxon>
        <taxon>Halobium</taxon>
    </lineage>
</organism>
<sequence length="53" mass="5322">MSTNTASSRSRRRYGAGLGTTTGYQPLLLAAFLVAAVSLSGPARPVLGDVGGV</sequence>
<comment type="caution">
    <text evidence="1">The sequence shown here is derived from an EMBL/GenBank/DDBJ whole genome shotgun (WGS) entry which is preliminary data.</text>
</comment>
<proteinExistence type="predicted"/>